<evidence type="ECO:0000256" key="2">
    <source>
        <dbReference type="ARBA" id="ARBA00022741"/>
    </source>
</evidence>
<accession>A0A6J7KGP9</accession>
<dbReference type="InterPro" id="IPR014016">
    <property type="entry name" value="UvrD-like_ATP-bd"/>
</dbReference>
<evidence type="ECO:0000259" key="10">
    <source>
        <dbReference type="PROSITE" id="PS51198"/>
    </source>
</evidence>
<dbReference type="InterPro" id="IPR000212">
    <property type="entry name" value="DNA_helicase_UvrD/REP"/>
</dbReference>
<evidence type="ECO:0000313" key="12">
    <source>
        <dbReference type="EMBL" id="CAB4954551.1"/>
    </source>
</evidence>
<evidence type="ECO:0000256" key="9">
    <source>
        <dbReference type="ARBA" id="ARBA00048988"/>
    </source>
</evidence>
<comment type="catalytic activity">
    <reaction evidence="9">
        <text>ATP + H2O = ADP + phosphate + H(+)</text>
        <dbReference type="Rhea" id="RHEA:13065"/>
        <dbReference type="ChEBI" id="CHEBI:15377"/>
        <dbReference type="ChEBI" id="CHEBI:15378"/>
        <dbReference type="ChEBI" id="CHEBI:30616"/>
        <dbReference type="ChEBI" id="CHEBI:43474"/>
        <dbReference type="ChEBI" id="CHEBI:456216"/>
        <dbReference type="EC" id="5.6.2.4"/>
    </reaction>
</comment>
<dbReference type="Gene3D" id="1.10.10.160">
    <property type="match status" value="1"/>
</dbReference>
<dbReference type="GO" id="GO:0005524">
    <property type="term" value="F:ATP binding"/>
    <property type="evidence" value="ECO:0007669"/>
    <property type="project" value="UniProtKB-KW"/>
</dbReference>
<keyword evidence="4" id="KW-0347">Helicase</keyword>
<dbReference type="Pfam" id="PF13361">
    <property type="entry name" value="UvrD_C"/>
    <property type="match status" value="2"/>
</dbReference>
<evidence type="ECO:0000256" key="6">
    <source>
        <dbReference type="ARBA" id="ARBA00023235"/>
    </source>
</evidence>
<comment type="similarity">
    <text evidence="1">Belongs to the helicase family. UvrD subfamily.</text>
</comment>
<dbReference type="GO" id="GO:0005829">
    <property type="term" value="C:cytosol"/>
    <property type="evidence" value="ECO:0007669"/>
    <property type="project" value="TreeGrafter"/>
</dbReference>
<dbReference type="InterPro" id="IPR013986">
    <property type="entry name" value="DExx_box_DNA_helicase_dom_sf"/>
</dbReference>
<evidence type="ECO:0000256" key="3">
    <source>
        <dbReference type="ARBA" id="ARBA00022801"/>
    </source>
</evidence>
<dbReference type="CDD" id="cd17932">
    <property type="entry name" value="DEXQc_UvrD"/>
    <property type="match status" value="1"/>
</dbReference>
<dbReference type="Gene3D" id="3.40.50.300">
    <property type="entry name" value="P-loop containing nucleotide triphosphate hydrolases"/>
    <property type="match status" value="3"/>
</dbReference>
<comment type="catalytic activity">
    <reaction evidence="7">
        <text>Couples ATP hydrolysis with the unwinding of duplex DNA by translocating in the 3'-5' direction.</text>
        <dbReference type="EC" id="5.6.2.4"/>
    </reaction>
</comment>
<protein>
    <recommendedName>
        <fullName evidence="8">DNA 3'-5' helicase</fullName>
        <ecNumber evidence="8">5.6.2.4</ecNumber>
    </recommendedName>
</protein>
<evidence type="ECO:0000256" key="8">
    <source>
        <dbReference type="ARBA" id="ARBA00034808"/>
    </source>
</evidence>
<sequence>MNAEKILEALDPEQREAATALVGPVCILAGAGTGKTRTVTHRIAYGIAKGYYSANRVMALTYTNRAAGELRARLRGLGIPAVSVRTFHAAALSQLEFFWPQYAGVPAPRILESKAKLIAQLAEAQKLHFDSGTIRDLAAEIEWRKYSMLSLDEYETALETRPPISGVSKRANLELQAAYEDAKIKAQRLDWEDVLILTLGLLRAEPRALAHVQQQYRFYTVDEYQDISPLQHALLDAWLGDHSDLCVVGDPNQTIYSFTGASSDFLRRFSSRYEGATVVQLTRNYRSTGQIIAHANRLTRGEAGVEPLQSMGEVGRAPLIQGFENPAEEAKAVAKQVRSRIDQGAKPHEIAVLYRINGQSEALETALAEAGIDVQVRGGERFFSRKEVQAATRAVRAEVSVQTDKPLFQTVSDIMRSLGWAAAAPETAGAGRDKWESLNALVMIVDEMPDGSTLSDFANELDERQRSQHEPLRSAVTLSTIHAAKGLEWGEVYLIGASEGYLPITYAKTEAELAEERRLFYVAITRAKSSLWLSWNRPGQQSRFFAQLQGAN</sequence>
<dbReference type="GO" id="GO:0043138">
    <property type="term" value="F:3'-5' DNA helicase activity"/>
    <property type="evidence" value="ECO:0007669"/>
    <property type="project" value="UniProtKB-EC"/>
</dbReference>
<evidence type="ECO:0000256" key="1">
    <source>
        <dbReference type="ARBA" id="ARBA00009922"/>
    </source>
</evidence>
<dbReference type="InterPro" id="IPR014017">
    <property type="entry name" value="DNA_helicase_UvrD-like_C"/>
</dbReference>
<keyword evidence="6" id="KW-0413">Isomerase</keyword>
<dbReference type="GO" id="GO:0003677">
    <property type="term" value="F:DNA binding"/>
    <property type="evidence" value="ECO:0007669"/>
    <property type="project" value="InterPro"/>
</dbReference>
<dbReference type="GO" id="GO:0016787">
    <property type="term" value="F:hydrolase activity"/>
    <property type="evidence" value="ECO:0007669"/>
    <property type="project" value="UniProtKB-KW"/>
</dbReference>
<dbReference type="PROSITE" id="PS51198">
    <property type="entry name" value="UVRD_HELICASE_ATP_BIND"/>
    <property type="match status" value="1"/>
</dbReference>
<keyword evidence="3" id="KW-0378">Hydrolase</keyword>
<dbReference type="PANTHER" id="PTHR11070">
    <property type="entry name" value="UVRD / RECB / PCRA DNA HELICASE FAMILY MEMBER"/>
    <property type="match status" value="1"/>
</dbReference>
<evidence type="ECO:0000256" key="5">
    <source>
        <dbReference type="ARBA" id="ARBA00022840"/>
    </source>
</evidence>
<evidence type="ECO:0000256" key="4">
    <source>
        <dbReference type="ARBA" id="ARBA00022806"/>
    </source>
</evidence>
<dbReference type="PROSITE" id="PS51217">
    <property type="entry name" value="UVRD_HELICASE_CTER"/>
    <property type="match status" value="1"/>
</dbReference>
<evidence type="ECO:0000256" key="7">
    <source>
        <dbReference type="ARBA" id="ARBA00034617"/>
    </source>
</evidence>
<dbReference type="PANTHER" id="PTHR11070:SF69">
    <property type="entry name" value="ATP-DEPENDENT DNA HELICASE UVRD2"/>
    <property type="match status" value="1"/>
</dbReference>
<organism evidence="12">
    <name type="scientific">freshwater metagenome</name>
    <dbReference type="NCBI Taxonomy" id="449393"/>
    <lineage>
        <taxon>unclassified sequences</taxon>
        <taxon>metagenomes</taxon>
        <taxon>ecological metagenomes</taxon>
    </lineage>
</organism>
<proteinExistence type="inferred from homology"/>
<name>A0A6J7KGP9_9ZZZZ</name>
<dbReference type="GO" id="GO:0033202">
    <property type="term" value="C:DNA helicase complex"/>
    <property type="evidence" value="ECO:0007669"/>
    <property type="project" value="TreeGrafter"/>
</dbReference>
<feature type="domain" description="UvrD-like helicase C-terminal" evidence="11">
    <location>
        <begin position="289"/>
        <end position="529"/>
    </location>
</feature>
<dbReference type="Pfam" id="PF00580">
    <property type="entry name" value="UvrD-helicase"/>
    <property type="match status" value="1"/>
</dbReference>
<reference evidence="12" key="1">
    <citation type="submission" date="2020-05" db="EMBL/GenBank/DDBJ databases">
        <authorList>
            <person name="Chiriac C."/>
            <person name="Salcher M."/>
            <person name="Ghai R."/>
            <person name="Kavagutti S V."/>
        </authorList>
    </citation>
    <scope>NUCLEOTIDE SEQUENCE</scope>
</reference>
<evidence type="ECO:0000259" key="11">
    <source>
        <dbReference type="PROSITE" id="PS51217"/>
    </source>
</evidence>
<dbReference type="SUPFAM" id="SSF52540">
    <property type="entry name" value="P-loop containing nucleoside triphosphate hydrolases"/>
    <property type="match status" value="1"/>
</dbReference>
<dbReference type="InterPro" id="IPR027417">
    <property type="entry name" value="P-loop_NTPase"/>
</dbReference>
<feature type="domain" description="UvrD-like helicase ATP-binding" evidence="10">
    <location>
        <begin position="8"/>
        <end position="288"/>
    </location>
</feature>
<dbReference type="EC" id="5.6.2.4" evidence="8"/>
<dbReference type="CDD" id="cd18807">
    <property type="entry name" value="SF1_C_UvrD"/>
    <property type="match status" value="1"/>
</dbReference>
<keyword evidence="2" id="KW-0547">Nucleotide-binding</keyword>
<dbReference type="GO" id="GO:0000725">
    <property type="term" value="P:recombinational repair"/>
    <property type="evidence" value="ECO:0007669"/>
    <property type="project" value="TreeGrafter"/>
</dbReference>
<keyword evidence="5" id="KW-0067">ATP-binding</keyword>
<dbReference type="EMBL" id="CAFBNO010000022">
    <property type="protein sequence ID" value="CAB4954551.1"/>
    <property type="molecule type" value="Genomic_DNA"/>
</dbReference>
<gene>
    <name evidence="12" type="ORF">UFOPK3837_00654</name>
</gene>
<dbReference type="AlphaFoldDB" id="A0A6J7KGP9"/>